<dbReference type="Gene3D" id="2.60.40.790">
    <property type="match status" value="1"/>
</dbReference>
<sequence length="146" mass="16947">MERDDILDDVNRMRNEVEALFEDFFRFQHSLALAGGHVWRPSADCYETKAHIVIIMELAGVAAEDVEVFASARALTVRGTRRDLTPRERHRNYHKMEINFGDFEQVIPFWCSVDIDDLETSLDRGILTIRMPKEGSRPQPRTIDIE</sequence>
<dbReference type="PANTHER" id="PTHR11527">
    <property type="entry name" value="HEAT-SHOCK PROTEIN 20 FAMILY MEMBER"/>
    <property type="match status" value="1"/>
</dbReference>
<evidence type="ECO:0000256" key="2">
    <source>
        <dbReference type="RuleBase" id="RU003616"/>
    </source>
</evidence>
<accession>A0A0S7WV24</accession>
<dbReference type="AlphaFoldDB" id="A0A0S7WV24"/>
<name>A0A0S7WV24_UNCT6</name>
<dbReference type="PROSITE" id="PS01031">
    <property type="entry name" value="SHSP"/>
    <property type="match status" value="1"/>
</dbReference>
<dbReference type="InterPro" id="IPR002068">
    <property type="entry name" value="A-crystallin/Hsp20_dom"/>
</dbReference>
<dbReference type="Pfam" id="PF00011">
    <property type="entry name" value="HSP20"/>
    <property type="match status" value="1"/>
</dbReference>
<dbReference type="EMBL" id="LIZS01000008">
    <property type="protein sequence ID" value="KPJ53994.1"/>
    <property type="molecule type" value="Genomic_DNA"/>
</dbReference>
<dbReference type="STRING" id="1703770.AMJ39_02185"/>
<feature type="domain" description="SHSP" evidence="3">
    <location>
        <begin position="34"/>
        <end position="146"/>
    </location>
</feature>
<evidence type="ECO:0000313" key="4">
    <source>
        <dbReference type="EMBL" id="KPJ53994.1"/>
    </source>
</evidence>
<protein>
    <recommendedName>
        <fullName evidence="3">SHSP domain-containing protein</fullName>
    </recommendedName>
</protein>
<proteinExistence type="inferred from homology"/>
<dbReference type="InterPro" id="IPR031107">
    <property type="entry name" value="Small_HSP"/>
</dbReference>
<dbReference type="InterPro" id="IPR008978">
    <property type="entry name" value="HSP20-like_chaperone"/>
</dbReference>
<evidence type="ECO:0000313" key="5">
    <source>
        <dbReference type="Proteomes" id="UP000052008"/>
    </source>
</evidence>
<reference evidence="4 5" key="1">
    <citation type="journal article" date="2015" name="Microbiome">
        <title>Genomic resolution of linkages in carbon, nitrogen, and sulfur cycling among widespread estuary sediment bacteria.</title>
        <authorList>
            <person name="Baker B.J."/>
            <person name="Lazar C.S."/>
            <person name="Teske A.P."/>
            <person name="Dick G.J."/>
        </authorList>
    </citation>
    <scope>NUCLEOTIDE SEQUENCE [LARGE SCALE GENOMIC DNA]</scope>
    <source>
        <strain evidence="4">DG_24</strain>
    </source>
</reference>
<evidence type="ECO:0000259" key="3">
    <source>
        <dbReference type="PROSITE" id="PS01031"/>
    </source>
</evidence>
<dbReference type="SUPFAM" id="SSF49764">
    <property type="entry name" value="HSP20-like chaperones"/>
    <property type="match status" value="1"/>
</dbReference>
<comment type="caution">
    <text evidence="4">The sequence shown here is derived from an EMBL/GenBank/DDBJ whole genome shotgun (WGS) entry which is preliminary data.</text>
</comment>
<evidence type="ECO:0000256" key="1">
    <source>
        <dbReference type="PROSITE-ProRule" id="PRU00285"/>
    </source>
</evidence>
<organism evidence="4 5">
    <name type="scientific">candidate division TA06 bacterium DG_24</name>
    <dbReference type="NCBI Taxonomy" id="1703770"/>
    <lineage>
        <taxon>Bacteria</taxon>
        <taxon>Bacteria division TA06</taxon>
    </lineage>
</organism>
<dbReference type="Proteomes" id="UP000052008">
    <property type="component" value="Unassembled WGS sequence"/>
</dbReference>
<gene>
    <name evidence="4" type="ORF">AMJ39_02185</name>
</gene>
<comment type="similarity">
    <text evidence="1 2">Belongs to the small heat shock protein (HSP20) family.</text>
</comment>
<dbReference type="CDD" id="cd06464">
    <property type="entry name" value="ACD_sHsps-like"/>
    <property type="match status" value="1"/>
</dbReference>